<keyword evidence="2" id="KW-1133">Transmembrane helix</keyword>
<feature type="compositionally biased region" description="Basic and acidic residues" evidence="1">
    <location>
        <begin position="576"/>
        <end position="588"/>
    </location>
</feature>
<gene>
    <name evidence="3" type="ORF">ONE63_009809</name>
</gene>
<keyword evidence="4" id="KW-1185">Reference proteome</keyword>
<evidence type="ECO:0000313" key="3">
    <source>
        <dbReference type="EMBL" id="KAJ1524953.1"/>
    </source>
</evidence>
<dbReference type="EMBL" id="JAPTSV010000008">
    <property type="protein sequence ID" value="KAJ1524953.1"/>
    <property type="molecule type" value="Genomic_DNA"/>
</dbReference>
<protein>
    <submittedName>
        <fullName evidence="3">Uncharacterized protein</fullName>
    </submittedName>
</protein>
<accession>A0AAV7XGV2</accession>
<feature type="transmembrane region" description="Helical" evidence="2">
    <location>
        <begin position="12"/>
        <end position="33"/>
    </location>
</feature>
<proteinExistence type="predicted"/>
<feature type="compositionally biased region" description="Basic and acidic residues" evidence="1">
    <location>
        <begin position="462"/>
        <end position="490"/>
    </location>
</feature>
<keyword evidence="2" id="KW-0472">Membrane</keyword>
<evidence type="ECO:0000256" key="2">
    <source>
        <dbReference type="SAM" id="Phobius"/>
    </source>
</evidence>
<evidence type="ECO:0000313" key="4">
    <source>
        <dbReference type="Proteomes" id="UP001075354"/>
    </source>
</evidence>
<feature type="compositionally biased region" description="Basic and acidic residues" evidence="1">
    <location>
        <begin position="431"/>
        <end position="452"/>
    </location>
</feature>
<keyword evidence="2" id="KW-0812">Transmembrane</keyword>
<reference evidence="3" key="1">
    <citation type="submission" date="2022-12" db="EMBL/GenBank/DDBJ databases">
        <title>Chromosome-level genome assembly of the bean flower thrips Megalurothrips usitatus.</title>
        <authorList>
            <person name="Ma L."/>
            <person name="Liu Q."/>
            <person name="Li H."/>
            <person name="Cai W."/>
        </authorList>
    </citation>
    <scope>NUCLEOTIDE SEQUENCE</scope>
    <source>
        <strain evidence="3">Cailab_2022a</strain>
    </source>
</reference>
<comment type="caution">
    <text evidence="3">The sequence shown here is derived from an EMBL/GenBank/DDBJ whole genome shotgun (WGS) entry which is preliminary data.</text>
</comment>
<evidence type="ECO:0000256" key="1">
    <source>
        <dbReference type="SAM" id="MobiDB-lite"/>
    </source>
</evidence>
<feature type="transmembrane region" description="Helical" evidence="2">
    <location>
        <begin position="137"/>
        <end position="160"/>
    </location>
</feature>
<name>A0AAV7XGV2_9NEOP</name>
<dbReference type="Proteomes" id="UP001075354">
    <property type="component" value="Chromosome 8"/>
</dbReference>
<feature type="transmembrane region" description="Helical" evidence="2">
    <location>
        <begin position="100"/>
        <end position="125"/>
    </location>
</feature>
<sequence length="588" mass="64208">MVSGTGCLGLSMRTTVITAAVITLMESAAWLALSVTSYLTYTCIFTIPDDLSLNLRLMLIIYYLNPECHDVADLADLTPAGRNGTLLLDGDDVATAQRTALWSIVYIAASFLWLGSSLVFLATMIGRLPGRPAARLCYPWVIITASTLLIDVVAMSFYAVDASAFGTLDSVKSASNLVIPDHWLDGSDEGFVLKTGPLVILFVTVRGVVLWLLNGVLLVHVARAVRTMVIEDGGIRKPQRRRARKAPPSPTPSRSSSPHGGGTARASPDRAPALLPTAEAPLEAAVQTAVPHDAAPGAAPTADAVPSPVLAAQKEVVAGPTVSAQSTPAASRRLPPDPLVRAGSRRSMSPPVRQPQPAPAKVLTGRLADRMQERYEDRHQHETPATKEAIVQRLERFGLRSSAGHAHFRDRRDVWEQSPRVPPRSRVASSPHEHHDHIPEHEAFSRPSREMSRLYMRTNSVEGRRAREPEDAPRRRPAARLDRTHSDRALAGEWRMGQRPPGNLHGLSPLHTPRGHAGHTGHALPDATVELKKDLPWSYLTGPPTDPDKSHVIHNVYLPPSGWEGEFHQRSLSNAPRREDRLHGDDFY</sequence>
<feature type="region of interest" description="Disordered" evidence="1">
    <location>
        <begin position="235"/>
        <end position="270"/>
    </location>
</feature>
<organism evidence="3 4">
    <name type="scientific">Megalurothrips usitatus</name>
    <name type="common">bean blossom thrips</name>
    <dbReference type="NCBI Taxonomy" id="439358"/>
    <lineage>
        <taxon>Eukaryota</taxon>
        <taxon>Metazoa</taxon>
        <taxon>Ecdysozoa</taxon>
        <taxon>Arthropoda</taxon>
        <taxon>Hexapoda</taxon>
        <taxon>Insecta</taxon>
        <taxon>Pterygota</taxon>
        <taxon>Neoptera</taxon>
        <taxon>Paraneoptera</taxon>
        <taxon>Thysanoptera</taxon>
        <taxon>Terebrantia</taxon>
        <taxon>Thripoidea</taxon>
        <taxon>Thripidae</taxon>
        <taxon>Megalurothrips</taxon>
    </lineage>
</organism>
<dbReference type="AlphaFoldDB" id="A0AAV7XGV2"/>
<feature type="region of interest" description="Disordered" evidence="1">
    <location>
        <begin position="568"/>
        <end position="588"/>
    </location>
</feature>
<feature type="transmembrane region" description="Helical" evidence="2">
    <location>
        <begin position="198"/>
        <end position="219"/>
    </location>
</feature>
<feature type="region of interest" description="Disordered" evidence="1">
    <location>
        <begin position="403"/>
        <end position="501"/>
    </location>
</feature>
<feature type="region of interest" description="Disordered" evidence="1">
    <location>
        <begin position="319"/>
        <end position="360"/>
    </location>
</feature>